<accession>A0A165MLB0</accession>
<organism evidence="1 2">
    <name type="scientific">Daedalea quercina L-15889</name>
    <dbReference type="NCBI Taxonomy" id="1314783"/>
    <lineage>
        <taxon>Eukaryota</taxon>
        <taxon>Fungi</taxon>
        <taxon>Dikarya</taxon>
        <taxon>Basidiomycota</taxon>
        <taxon>Agaricomycotina</taxon>
        <taxon>Agaricomycetes</taxon>
        <taxon>Polyporales</taxon>
        <taxon>Fomitopsis</taxon>
    </lineage>
</organism>
<dbReference type="AlphaFoldDB" id="A0A165MLB0"/>
<evidence type="ECO:0000313" key="2">
    <source>
        <dbReference type="Proteomes" id="UP000076727"/>
    </source>
</evidence>
<protein>
    <submittedName>
        <fullName evidence="1">Uncharacterized protein</fullName>
    </submittedName>
</protein>
<dbReference type="Proteomes" id="UP000076727">
    <property type="component" value="Unassembled WGS sequence"/>
</dbReference>
<evidence type="ECO:0000313" key="1">
    <source>
        <dbReference type="EMBL" id="KZT65837.1"/>
    </source>
</evidence>
<name>A0A165MLB0_9APHY</name>
<gene>
    <name evidence="1" type="ORF">DAEQUDRAFT_497081</name>
</gene>
<keyword evidence="2" id="KW-1185">Reference proteome</keyword>
<reference evidence="1 2" key="1">
    <citation type="journal article" date="2016" name="Mol. Biol. Evol.">
        <title>Comparative Genomics of Early-Diverging Mushroom-Forming Fungi Provides Insights into the Origins of Lignocellulose Decay Capabilities.</title>
        <authorList>
            <person name="Nagy L.G."/>
            <person name="Riley R."/>
            <person name="Tritt A."/>
            <person name="Adam C."/>
            <person name="Daum C."/>
            <person name="Floudas D."/>
            <person name="Sun H."/>
            <person name="Yadav J.S."/>
            <person name="Pangilinan J."/>
            <person name="Larsson K.H."/>
            <person name="Matsuura K."/>
            <person name="Barry K."/>
            <person name="Labutti K."/>
            <person name="Kuo R."/>
            <person name="Ohm R.A."/>
            <person name="Bhattacharya S.S."/>
            <person name="Shirouzu T."/>
            <person name="Yoshinaga Y."/>
            <person name="Martin F.M."/>
            <person name="Grigoriev I.V."/>
            <person name="Hibbett D.S."/>
        </authorList>
    </citation>
    <scope>NUCLEOTIDE SEQUENCE [LARGE SCALE GENOMIC DNA]</scope>
    <source>
        <strain evidence="1 2">L-15889</strain>
    </source>
</reference>
<proteinExistence type="predicted"/>
<dbReference type="EMBL" id="KV429099">
    <property type="protein sequence ID" value="KZT65837.1"/>
    <property type="molecule type" value="Genomic_DNA"/>
</dbReference>
<sequence>MVRMRRCALVRVSSTATRGISHAYGAATRDRSLGQRLRRGGTIFAHSHGSSSWRREKMVKINYMRRCLADQTH</sequence>